<reference evidence="4 5" key="1">
    <citation type="submission" date="2016-06" db="EMBL/GenBank/DDBJ databases">
        <authorList>
            <person name="Kjaerup R.B."/>
            <person name="Dalgaard T.S."/>
            <person name="Juul-Madsen H.R."/>
        </authorList>
    </citation>
    <scope>NUCLEOTIDE SEQUENCE [LARGE SCALE GENOMIC DNA]</scope>
    <source>
        <strain evidence="4 5">Pb300</strain>
    </source>
</reference>
<dbReference type="InterPro" id="IPR012338">
    <property type="entry name" value="Beta-lactam/transpept-like"/>
</dbReference>
<dbReference type="PANTHER" id="PTHR43283">
    <property type="entry name" value="BETA-LACTAMASE-RELATED"/>
    <property type="match status" value="1"/>
</dbReference>
<proteinExistence type="inferred from homology"/>
<dbReference type="AlphaFoldDB" id="A0A1D2JNK8"/>
<dbReference type="InterPro" id="IPR001466">
    <property type="entry name" value="Beta-lactam-related"/>
</dbReference>
<dbReference type="VEuPathDB" id="FungiDB:PADG_01883"/>
<dbReference type="VEuPathDB" id="FungiDB:PABG_03320"/>
<protein>
    <recommendedName>
        <fullName evidence="3">Beta-lactamase-related domain-containing protein</fullName>
    </recommendedName>
</protein>
<name>A0A1D2JNK8_PARBR</name>
<comment type="similarity">
    <text evidence="1">Belongs to the class-A beta-lactamase family.</text>
</comment>
<dbReference type="SUPFAM" id="SSF56601">
    <property type="entry name" value="beta-lactamase/transpeptidase-like"/>
    <property type="match status" value="1"/>
</dbReference>
<dbReference type="Pfam" id="PF00144">
    <property type="entry name" value="Beta-lactamase"/>
    <property type="match status" value="1"/>
</dbReference>
<evidence type="ECO:0000313" key="4">
    <source>
        <dbReference type="EMBL" id="ODH44684.1"/>
    </source>
</evidence>
<evidence type="ECO:0000256" key="2">
    <source>
        <dbReference type="ARBA" id="ARBA00022801"/>
    </source>
</evidence>
<dbReference type="EMBL" id="LZYO01000018">
    <property type="protein sequence ID" value="ODH44684.1"/>
    <property type="molecule type" value="Genomic_DNA"/>
</dbReference>
<sequence>MDAFDKIAESLTAEDPNRALPGVAMVAADSKGKLRNTDNNDGCTGDVVYSKGFGFNSAGPITVDTPLWIASCSKLITSIALLQCVEKGLIGLDEHVGRILPELSDLDILHGFDEATREPLLKKAKNKITYRHLLTHTSGLGYDMWTPSLIQWRNFTKTSPVSGLVEVDKLLFPLLFEPGEGWIYGVGLDWAGKAVERLNEGIKLEEYLKTHIWEPLGMQHTTFRPSQSNYVLENRAKATTRTTTGELITTPVDIWATLHPADDFGGHGIWSTAAEFIKPLISILKDDGKLLSPKMRSNMFEPQLSTSAHLLKFMHSSRNEAAMTNGLLGNLTWNYSLVGILAMEETPNRRSRGSTSWFGLPNLAWWIDPERGTCGVYATQLYDSCDAQSLSLSSQFEATIFQHFGTPSVKQIGSTN</sequence>
<dbReference type="InterPro" id="IPR050789">
    <property type="entry name" value="Diverse_Enzym_Activities"/>
</dbReference>
<dbReference type="Gene3D" id="3.40.710.10">
    <property type="entry name" value="DD-peptidase/beta-lactamase superfamily"/>
    <property type="match status" value="1"/>
</dbReference>
<evidence type="ECO:0000313" key="5">
    <source>
        <dbReference type="Proteomes" id="UP000242814"/>
    </source>
</evidence>
<accession>A0A1D2JNK8</accession>
<evidence type="ECO:0000259" key="3">
    <source>
        <dbReference type="Pfam" id="PF00144"/>
    </source>
</evidence>
<gene>
    <name evidence="4" type="ORF">ACO22_00841</name>
</gene>
<comment type="caution">
    <text evidence="4">The sequence shown here is derived from an EMBL/GenBank/DDBJ whole genome shotgun (WGS) entry which is preliminary data.</text>
</comment>
<keyword evidence="2" id="KW-0378">Hydrolase</keyword>
<dbReference type="Proteomes" id="UP000242814">
    <property type="component" value="Unassembled WGS sequence"/>
</dbReference>
<organism evidence="4 5">
    <name type="scientific">Paracoccidioides brasiliensis</name>
    <dbReference type="NCBI Taxonomy" id="121759"/>
    <lineage>
        <taxon>Eukaryota</taxon>
        <taxon>Fungi</taxon>
        <taxon>Dikarya</taxon>
        <taxon>Ascomycota</taxon>
        <taxon>Pezizomycotina</taxon>
        <taxon>Eurotiomycetes</taxon>
        <taxon>Eurotiomycetidae</taxon>
        <taxon>Onygenales</taxon>
        <taxon>Ajellomycetaceae</taxon>
        <taxon>Paracoccidioides</taxon>
    </lineage>
</organism>
<evidence type="ECO:0000256" key="1">
    <source>
        <dbReference type="ARBA" id="ARBA00009009"/>
    </source>
</evidence>
<dbReference type="PANTHER" id="PTHR43283:SF17">
    <property type="entry name" value="(LOVD), PUTATIVE (AFU_ORTHOLOGUE AFUA_5G00920)-RELATED"/>
    <property type="match status" value="1"/>
</dbReference>
<dbReference type="GO" id="GO:0016787">
    <property type="term" value="F:hydrolase activity"/>
    <property type="evidence" value="ECO:0007669"/>
    <property type="project" value="UniProtKB-KW"/>
</dbReference>
<feature type="domain" description="Beta-lactamase-related" evidence="3">
    <location>
        <begin position="44"/>
        <end position="381"/>
    </location>
</feature>